<dbReference type="InterPro" id="IPR026337">
    <property type="entry name" value="AKG_HExxH"/>
</dbReference>
<evidence type="ECO:0000313" key="2">
    <source>
        <dbReference type="Proteomes" id="UP001596203"/>
    </source>
</evidence>
<reference evidence="2" key="1">
    <citation type="journal article" date="2019" name="Int. J. Syst. Evol. Microbiol.">
        <title>The Global Catalogue of Microorganisms (GCM) 10K type strain sequencing project: providing services to taxonomists for standard genome sequencing and annotation.</title>
        <authorList>
            <consortium name="The Broad Institute Genomics Platform"/>
            <consortium name="The Broad Institute Genome Sequencing Center for Infectious Disease"/>
            <person name="Wu L."/>
            <person name="Ma J."/>
        </authorList>
    </citation>
    <scope>NUCLEOTIDE SEQUENCE [LARGE SCALE GENOMIC DNA]</scope>
    <source>
        <strain evidence="2">ZS-35-S2</strain>
    </source>
</reference>
<dbReference type="NCBIfam" id="TIGR04267">
    <property type="entry name" value="mod_HExxH"/>
    <property type="match status" value="1"/>
</dbReference>
<sequence length="605" mass="65370">MTSYYGHVHDGPVRPHRLTIEQFVALGQGDGDRHAIGVLSASQRSKRRLQLRAVVQRAAKLGDDIAAIVAEATRLLGEAEAARPESVHSVLAHPYLDNWASSCLRRLLPVDGSGLSRPPGIEDELGYLTALAAAAAAKAGLPFEITLPVRDGVAALPTLGAVVGLGGRRIHVVGEGATLTFVGELHTVVVASPFRRESAHWLPVRRILVDGPRRRYAVRIEDLDPYRDCHQWPPAARLDGSAALHFDRLCREAWSVLDTEYSDHAQGMRAALVSLVPLAPSDGGRSQGATSFHAYGSLAVSTSSTPEALALSLIHEFQHMKLVAILDLYTLYESDGVARYIAPWRSDPRPISAALHGAYAHLGVCDFWRRRRLLSADPRAARTAHFEFALWRRLTLLAVHDLLNAGELTELGKGFVTPLRDRLEAWAGEPLPPDIDRAATDAALGYAVRWRLLNATPDPSTLARLAAAPRPAWLADSAEPVDALVSGRSPFPAPATSEPTLATLIRSSMHTTTAQAAVSTPHQGDVAYLAGRYDDAVQAYMAGIRPDDLDAWVRLVVATARATTHPTVVSRSLIDHPGLVNRLYLAAGGRVPPVTVAEWLTTALR</sequence>
<gene>
    <name evidence="1" type="ORF">ACFP2T_02080</name>
</gene>
<organism evidence="1 2">
    <name type="scientific">Plantactinospora solaniradicis</name>
    <dbReference type="NCBI Taxonomy" id="1723736"/>
    <lineage>
        <taxon>Bacteria</taxon>
        <taxon>Bacillati</taxon>
        <taxon>Actinomycetota</taxon>
        <taxon>Actinomycetes</taxon>
        <taxon>Micromonosporales</taxon>
        <taxon>Micromonosporaceae</taxon>
        <taxon>Plantactinospora</taxon>
    </lineage>
</organism>
<dbReference type="Proteomes" id="UP001596203">
    <property type="component" value="Unassembled WGS sequence"/>
</dbReference>
<dbReference type="EMBL" id="JBHSPR010000001">
    <property type="protein sequence ID" value="MFC6014986.1"/>
    <property type="molecule type" value="Genomic_DNA"/>
</dbReference>
<dbReference type="RefSeq" id="WP_377416630.1">
    <property type="nucleotide sequence ID" value="NZ_JBHSPR010000001.1"/>
</dbReference>
<keyword evidence="2" id="KW-1185">Reference proteome</keyword>
<name>A0ABW1K177_9ACTN</name>
<proteinExistence type="predicted"/>
<comment type="caution">
    <text evidence="1">The sequence shown here is derived from an EMBL/GenBank/DDBJ whole genome shotgun (WGS) entry which is preliminary data.</text>
</comment>
<protein>
    <submittedName>
        <fullName evidence="1">HEXXH motif domain-containing protein</fullName>
    </submittedName>
</protein>
<accession>A0ABW1K177</accession>
<evidence type="ECO:0000313" key="1">
    <source>
        <dbReference type="EMBL" id="MFC6014986.1"/>
    </source>
</evidence>